<dbReference type="OrthoDB" id="9626941at2759"/>
<feature type="compositionally biased region" description="Acidic residues" evidence="1">
    <location>
        <begin position="116"/>
        <end position="133"/>
    </location>
</feature>
<feature type="compositionally biased region" description="Basic and acidic residues" evidence="1">
    <location>
        <begin position="93"/>
        <end position="108"/>
    </location>
</feature>
<dbReference type="PANTHER" id="PTHR28251:SF1">
    <property type="entry name" value="V-TYPE ATPASE ASSEMBLY FACTOR PKR1"/>
    <property type="match status" value="1"/>
</dbReference>
<accession>A0A6A6P5I1</accession>
<feature type="compositionally biased region" description="Low complexity" evidence="1">
    <location>
        <begin position="141"/>
        <end position="174"/>
    </location>
</feature>
<evidence type="ECO:0000256" key="2">
    <source>
        <dbReference type="SAM" id="Phobius"/>
    </source>
</evidence>
<organism evidence="3 4">
    <name type="scientific">Lineolata rhizophorae</name>
    <dbReference type="NCBI Taxonomy" id="578093"/>
    <lineage>
        <taxon>Eukaryota</taxon>
        <taxon>Fungi</taxon>
        <taxon>Dikarya</taxon>
        <taxon>Ascomycota</taxon>
        <taxon>Pezizomycotina</taxon>
        <taxon>Dothideomycetes</taxon>
        <taxon>Dothideomycetes incertae sedis</taxon>
        <taxon>Lineolatales</taxon>
        <taxon>Lineolataceae</taxon>
        <taxon>Lineolata</taxon>
    </lineage>
</organism>
<feature type="region of interest" description="Disordered" evidence="1">
    <location>
        <begin position="81"/>
        <end position="212"/>
    </location>
</feature>
<proteinExistence type="predicted"/>
<evidence type="ECO:0000256" key="1">
    <source>
        <dbReference type="SAM" id="MobiDB-lite"/>
    </source>
</evidence>
<protein>
    <submittedName>
        <fullName evidence="3">ER protein Pkr1-domain-containing protein</fullName>
    </submittedName>
</protein>
<dbReference type="GO" id="GO:0070072">
    <property type="term" value="P:vacuolar proton-transporting V-type ATPase complex assembly"/>
    <property type="evidence" value="ECO:0007669"/>
    <property type="project" value="InterPro"/>
</dbReference>
<keyword evidence="4" id="KW-1185">Reference proteome</keyword>
<feature type="transmembrane region" description="Helical" evidence="2">
    <location>
        <begin position="20"/>
        <end position="41"/>
    </location>
</feature>
<evidence type="ECO:0000313" key="3">
    <source>
        <dbReference type="EMBL" id="KAF2459261.1"/>
    </source>
</evidence>
<dbReference type="InterPro" id="IPR013945">
    <property type="entry name" value="Pkr1"/>
</dbReference>
<name>A0A6A6P5I1_9PEZI</name>
<keyword evidence="2" id="KW-0812">Transmembrane</keyword>
<dbReference type="AlphaFoldDB" id="A0A6A6P5I1"/>
<sequence length="212" mass="22307">MADFIANLWNSIFTPGPTPTLLLATNAAFAALQVLLLALLAATRSIHFLILSGLSASLWWAINWFAGELAAAQAKEEEAKRIRGARRSAGGPAKERDRAKEKGDDAAEKLTPAEGPGEEEGVMDTGDETETEMEAEKSFGDISAMDSASDDPSSGGQQAASGASAAPASPQASATGADTGLKAQEPVTRRRSLLEVGEMSTDSEWEQVEKER</sequence>
<gene>
    <name evidence="3" type="ORF">BDY21DRAFT_337796</name>
</gene>
<evidence type="ECO:0000313" key="4">
    <source>
        <dbReference type="Proteomes" id="UP000799766"/>
    </source>
</evidence>
<dbReference type="Proteomes" id="UP000799766">
    <property type="component" value="Unassembled WGS sequence"/>
</dbReference>
<feature type="transmembrane region" description="Helical" evidence="2">
    <location>
        <begin position="48"/>
        <end position="66"/>
    </location>
</feature>
<dbReference type="EMBL" id="MU001675">
    <property type="protein sequence ID" value="KAF2459261.1"/>
    <property type="molecule type" value="Genomic_DNA"/>
</dbReference>
<keyword evidence="2" id="KW-1133">Transmembrane helix</keyword>
<dbReference type="Pfam" id="PF08636">
    <property type="entry name" value="Pkr1"/>
    <property type="match status" value="1"/>
</dbReference>
<reference evidence="3" key="1">
    <citation type="journal article" date="2020" name="Stud. Mycol.">
        <title>101 Dothideomycetes genomes: a test case for predicting lifestyles and emergence of pathogens.</title>
        <authorList>
            <person name="Haridas S."/>
            <person name="Albert R."/>
            <person name="Binder M."/>
            <person name="Bloem J."/>
            <person name="Labutti K."/>
            <person name="Salamov A."/>
            <person name="Andreopoulos B."/>
            <person name="Baker S."/>
            <person name="Barry K."/>
            <person name="Bills G."/>
            <person name="Bluhm B."/>
            <person name="Cannon C."/>
            <person name="Castanera R."/>
            <person name="Culley D."/>
            <person name="Daum C."/>
            <person name="Ezra D."/>
            <person name="Gonzalez J."/>
            <person name="Henrissat B."/>
            <person name="Kuo A."/>
            <person name="Liang C."/>
            <person name="Lipzen A."/>
            <person name="Lutzoni F."/>
            <person name="Magnuson J."/>
            <person name="Mondo S."/>
            <person name="Nolan M."/>
            <person name="Ohm R."/>
            <person name="Pangilinan J."/>
            <person name="Park H.-J."/>
            <person name="Ramirez L."/>
            <person name="Alfaro M."/>
            <person name="Sun H."/>
            <person name="Tritt A."/>
            <person name="Yoshinaga Y."/>
            <person name="Zwiers L.-H."/>
            <person name="Turgeon B."/>
            <person name="Goodwin S."/>
            <person name="Spatafora J."/>
            <person name="Crous P."/>
            <person name="Grigoriev I."/>
        </authorList>
    </citation>
    <scope>NUCLEOTIDE SEQUENCE</scope>
    <source>
        <strain evidence="3">ATCC 16933</strain>
    </source>
</reference>
<keyword evidence="2" id="KW-0472">Membrane</keyword>
<dbReference type="GO" id="GO:0005789">
    <property type="term" value="C:endoplasmic reticulum membrane"/>
    <property type="evidence" value="ECO:0007669"/>
    <property type="project" value="TreeGrafter"/>
</dbReference>
<dbReference type="PANTHER" id="PTHR28251">
    <property type="entry name" value="V-TYPE ATPASE ASSEMBLY FACTOR PKR1"/>
    <property type="match status" value="1"/>
</dbReference>